<dbReference type="RefSeq" id="XP_018239960.1">
    <property type="nucleotide sequence ID" value="XM_018399119.1"/>
</dbReference>
<sequence>MGSRLLSRPKAVNCQLPSTKVAGKSLTIIFIQAPFTLRRNSDSSTSCRVSRDYGMNPPQGKPISYCLLEATLGRLFALQEMRLRRMQRNLFRYQSSGRIKKGSL</sequence>
<reference evidence="1" key="1">
    <citation type="submission" date="2007-04" db="EMBL/GenBank/DDBJ databases">
        <authorList>
            <consortium name="The Broad Institute Genome Sequencing Platform"/>
            <person name="Birren B."/>
            <person name="Lander E."/>
            <person name="Galagan J."/>
            <person name="Nusbaum C."/>
            <person name="Devon K."/>
            <person name="Ma L.-J."/>
            <person name="Jaffe D."/>
            <person name="Butler J."/>
            <person name="Alvarez P."/>
            <person name="Gnerre S."/>
            <person name="Grabherr M."/>
            <person name="Kleber M."/>
            <person name="Mauceli E."/>
            <person name="Brockman W."/>
            <person name="MacCallum I.A."/>
            <person name="Young S."/>
            <person name="LaButti K."/>
            <person name="DeCaprio D."/>
            <person name="Crawford M."/>
            <person name="Koehrsen M."/>
            <person name="Engels R."/>
            <person name="Montgomery P."/>
            <person name="Pearson M."/>
            <person name="Howarth C."/>
            <person name="Larson L."/>
            <person name="White J."/>
            <person name="O'Leary S."/>
            <person name="Kodira C."/>
            <person name="Zeng Q."/>
            <person name="Yandava C."/>
            <person name="Alvarado L."/>
            <person name="Kistler C."/>
            <person name="Shim W.-B."/>
            <person name="Kang S."/>
            <person name="Woloshuk C."/>
        </authorList>
    </citation>
    <scope>NUCLEOTIDE SEQUENCE</scope>
    <source>
        <strain evidence="1">4287</strain>
    </source>
</reference>
<organism evidence="1 2">
    <name type="scientific">Fusarium oxysporum f. sp. lycopersici (strain 4287 / CBS 123668 / FGSC 9935 / NRRL 34936)</name>
    <name type="common">Fusarium vascular wilt of tomato</name>
    <dbReference type="NCBI Taxonomy" id="426428"/>
    <lineage>
        <taxon>Eukaryota</taxon>
        <taxon>Fungi</taxon>
        <taxon>Dikarya</taxon>
        <taxon>Ascomycota</taxon>
        <taxon>Pezizomycotina</taxon>
        <taxon>Sordariomycetes</taxon>
        <taxon>Hypocreomycetidae</taxon>
        <taxon>Hypocreales</taxon>
        <taxon>Nectriaceae</taxon>
        <taxon>Fusarium</taxon>
        <taxon>Fusarium oxysporum species complex</taxon>
    </lineage>
</organism>
<dbReference type="AlphaFoldDB" id="A0A0J9URJ6"/>
<dbReference type="KEGG" id="fox:FOXG_18967"/>
<dbReference type="RefSeq" id="XP_018239959.1">
    <property type="nucleotide sequence ID" value="XM_018399118.1"/>
</dbReference>
<accession>A0A0J9URJ6</accession>
<gene>
    <name evidence="1" type="ORF">FOXG_18967</name>
</gene>
<reference evidence="1" key="2">
    <citation type="journal article" date="2010" name="Nature">
        <title>Comparative genomics reveals mobile pathogenicity chromosomes in Fusarium.</title>
        <authorList>
            <person name="Ma L.J."/>
            <person name="van der Does H.C."/>
            <person name="Borkovich K.A."/>
            <person name="Coleman J.J."/>
            <person name="Daboussi M.J."/>
            <person name="Di Pietro A."/>
            <person name="Dufresne M."/>
            <person name="Freitag M."/>
            <person name="Grabherr M."/>
            <person name="Henrissat B."/>
            <person name="Houterman P.M."/>
            <person name="Kang S."/>
            <person name="Shim W.B."/>
            <person name="Woloshuk C."/>
            <person name="Xie X."/>
            <person name="Xu J.R."/>
            <person name="Antoniw J."/>
            <person name="Baker S.E."/>
            <person name="Bluhm B.H."/>
            <person name="Breakspear A."/>
            <person name="Brown D.W."/>
            <person name="Butchko R.A."/>
            <person name="Chapman S."/>
            <person name="Coulson R."/>
            <person name="Coutinho P.M."/>
            <person name="Danchin E.G."/>
            <person name="Diener A."/>
            <person name="Gale L.R."/>
            <person name="Gardiner D.M."/>
            <person name="Goff S."/>
            <person name="Hammond-Kosack K.E."/>
            <person name="Hilburn K."/>
            <person name="Hua-Van A."/>
            <person name="Jonkers W."/>
            <person name="Kazan K."/>
            <person name="Kodira C.D."/>
            <person name="Koehrsen M."/>
            <person name="Kumar L."/>
            <person name="Lee Y.H."/>
            <person name="Li L."/>
            <person name="Manners J.M."/>
            <person name="Miranda-Saavedra D."/>
            <person name="Mukherjee M."/>
            <person name="Park G."/>
            <person name="Park J."/>
            <person name="Park S.Y."/>
            <person name="Proctor R.H."/>
            <person name="Regev A."/>
            <person name="Ruiz-Roldan M.C."/>
            <person name="Sain D."/>
            <person name="Sakthikumar S."/>
            <person name="Sykes S."/>
            <person name="Schwartz D.C."/>
            <person name="Turgeon B.G."/>
            <person name="Wapinski I."/>
            <person name="Yoder O."/>
            <person name="Young S."/>
            <person name="Zeng Q."/>
            <person name="Zhou S."/>
            <person name="Galagan J."/>
            <person name="Cuomo C.A."/>
            <person name="Kistler H.C."/>
            <person name="Rep M."/>
        </authorList>
    </citation>
    <scope>NUCLEOTIDE SEQUENCE [LARGE SCALE GENOMIC DNA]</scope>
    <source>
        <strain evidence="1">4287</strain>
    </source>
</reference>
<dbReference type="VEuPathDB" id="FungiDB:FOXG_18967"/>
<dbReference type="EMBL" id="DS231700">
    <property type="protein sequence ID" value="KNB01914.1"/>
    <property type="molecule type" value="Genomic_DNA"/>
</dbReference>
<dbReference type="EMBL" id="DS231700">
    <property type="protein sequence ID" value="KNB01917.1"/>
    <property type="molecule type" value="Genomic_DNA"/>
</dbReference>
<evidence type="ECO:0000313" key="2">
    <source>
        <dbReference type="Proteomes" id="UP000009097"/>
    </source>
</evidence>
<dbReference type="RefSeq" id="XP_018239961.1">
    <property type="nucleotide sequence ID" value="XM_018399120.1"/>
</dbReference>
<dbReference type="EMBL" id="DS231700">
    <property type="protein sequence ID" value="KNB01915.1"/>
    <property type="molecule type" value="Genomic_DNA"/>
</dbReference>
<dbReference type="GeneID" id="28959673"/>
<evidence type="ECO:0000313" key="1">
    <source>
        <dbReference type="EMBL" id="KNB01915.1"/>
    </source>
</evidence>
<protein>
    <submittedName>
        <fullName evidence="1">Uncharacterized protein</fullName>
    </submittedName>
</protein>
<proteinExistence type="predicted"/>
<dbReference type="EMBL" id="DS231700">
    <property type="protein sequence ID" value="KNB01916.1"/>
    <property type="molecule type" value="Genomic_DNA"/>
</dbReference>
<dbReference type="Proteomes" id="UP000009097">
    <property type="component" value="Unassembled WGS sequence"/>
</dbReference>
<dbReference type="RefSeq" id="XP_018239962.1">
    <property type="nucleotide sequence ID" value="XM_018399121.1"/>
</dbReference>
<name>A0A0J9URJ6_FUSO4</name>